<comment type="caution">
    <text evidence="1">The sequence shown here is derived from an EMBL/GenBank/DDBJ whole genome shotgun (WGS) entry which is preliminary data.</text>
</comment>
<organism evidence="1 2">
    <name type="scientific">Tritrichomonas musculus</name>
    <dbReference type="NCBI Taxonomy" id="1915356"/>
    <lineage>
        <taxon>Eukaryota</taxon>
        <taxon>Metamonada</taxon>
        <taxon>Parabasalia</taxon>
        <taxon>Tritrichomonadida</taxon>
        <taxon>Tritrichomonadidae</taxon>
        <taxon>Tritrichomonas</taxon>
    </lineage>
</organism>
<dbReference type="SUPFAM" id="SSF81901">
    <property type="entry name" value="HCP-like"/>
    <property type="match status" value="1"/>
</dbReference>
<proteinExistence type="predicted"/>
<gene>
    <name evidence="1" type="ORF">M9Y10_018655</name>
</gene>
<dbReference type="EMBL" id="JAPFFF010000026">
    <property type="protein sequence ID" value="KAK8849286.1"/>
    <property type="molecule type" value="Genomic_DNA"/>
</dbReference>
<name>A0ABR2HMA9_9EUKA</name>
<reference evidence="1 2" key="1">
    <citation type="submission" date="2024-04" db="EMBL/GenBank/DDBJ databases">
        <title>Tritrichomonas musculus Genome.</title>
        <authorList>
            <person name="Alves-Ferreira E."/>
            <person name="Grigg M."/>
            <person name="Lorenzi H."/>
            <person name="Galac M."/>
        </authorList>
    </citation>
    <scope>NUCLEOTIDE SEQUENCE [LARGE SCALE GENOMIC DNA]</scope>
    <source>
        <strain evidence="1 2">EAF2021</strain>
    </source>
</reference>
<protein>
    <submittedName>
        <fullName evidence="1">Uncharacterized protein</fullName>
    </submittedName>
</protein>
<evidence type="ECO:0000313" key="2">
    <source>
        <dbReference type="Proteomes" id="UP001470230"/>
    </source>
</evidence>
<keyword evidence="2" id="KW-1185">Reference proteome</keyword>
<sequence>MFSSGELLYIDIASAIKYFMRCIENDVGKEINFNEYYFSYVSDLKYNEYLYYACNNLGLIYLTVFEDVEKATFFIREAGFNEYPVGQNNYGLLCQFYLNQIDNARYMYNKASKKKFALSDFNLGFLLETEGKKDESIQYYRDAIMNENNELIFHNVTFNDKRLEISKSFITCLANLKLTEYYLTKSNFVEAKKFFIKSFEKIINNSSYRFCYHFQHNSDFSYLKHFILNYPLFNLKNQPNLHSIFDQIMKKDEIYIKTERIIIETESILSENNFFNNLDVIEKTKINDLYFYSNNQEKLQSIIYLYKFNLSKEKVFESPDELFSYIIQDKNMTRKLIEEIRDIIDSIQAVLCTPPYNILFGRIRIEKPKLVKEKVCMHQKEIDNNFYKGFAIE</sequence>
<dbReference type="Gene3D" id="1.25.40.10">
    <property type="entry name" value="Tetratricopeptide repeat domain"/>
    <property type="match status" value="1"/>
</dbReference>
<accession>A0ABR2HMA9</accession>
<dbReference type="Proteomes" id="UP001470230">
    <property type="component" value="Unassembled WGS sequence"/>
</dbReference>
<evidence type="ECO:0000313" key="1">
    <source>
        <dbReference type="EMBL" id="KAK8849286.1"/>
    </source>
</evidence>
<dbReference type="InterPro" id="IPR011990">
    <property type="entry name" value="TPR-like_helical_dom_sf"/>
</dbReference>